<dbReference type="AlphaFoldDB" id="A0A2S9GYH2"/>
<feature type="domain" description="Glycine zipper 2TM" evidence="4">
    <location>
        <begin position="144"/>
        <end position="185"/>
    </location>
</feature>
<dbReference type="PANTHER" id="PTHR35603">
    <property type="match status" value="1"/>
</dbReference>
<dbReference type="Proteomes" id="UP000237839">
    <property type="component" value="Unassembled WGS sequence"/>
</dbReference>
<evidence type="ECO:0000256" key="1">
    <source>
        <dbReference type="ARBA" id="ARBA00004370"/>
    </source>
</evidence>
<comment type="caution">
    <text evidence="5">The sequence shown here is derived from an EMBL/GenBank/DDBJ whole genome shotgun (WGS) entry which is preliminary data.</text>
</comment>
<dbReference type="EMBL" id="PUGF01000011">
    <property type="protein sequence ID" value="PRC92761.1"/>
    <property type="molecule type" value="Genomic_DNA"/>
</dbReference>
<comment type="subcellular location">
    <subcellularLocation>
        <location evidence="1">Membrane</location>
    </subcellularLocation>
</comment>
<dbReference type="RefSeq" id="WP_105532255.1">
    <property type="nucleotide sequence ID" value="NZ_PUGF01000011.1"/>
</dbReference>
<dbReference type="InterPro" id="IPR051407">
    <property type="entry name" value="Bact_OM_lipoprot/Surf_antigen"/>
</dbReference>
<feature type="region of interest" description="Disordered" evidence="3">
    <location>
        <begin position="50"/>
        <end position="99"/>
    </location>
</feature>
<accession>A0A2S9GYH2</accession>
<name>A0A2S9GYH2_9BURK</name>
<reference evidence="5 6" key="1">
    <citation type="submission" date="2018-02" db="EMBL/GenBank/DDBJ databases">
        <title>Solimicrobium silvestre gen. nov., sp. nov., isolated from alpine forest soil.</title>
        <authorList>
            <person name="Margesin R."/>
            <person name="Albuquerque L."/>
            <person name="Zhang D.-C."/>
            <person name="Froufe H.J.C."/>
            <person name="Severino R."/>
            <person name="Roxo I."/>
            <person name="Egas C."/>
            <person name="Da Costa M.S."/>
        </authorList>
    </citation>
    <scope>NUCLEOTIDE SEQUENCE [LARGE SCALE GENOMIC DNA]</scope>
    <source>
        <strain evidence="5 6">S20-91</strain>
    </source>
</reference>
<evidence type="ECO:0000313" key="5">
    <source>
        <dbReference type="EMBL" id="PRC92761.1"/>
    </source>
</evidence>
<evidence type="ECO:0000313" key="6">
    <source>
        <dbReference type="Proteomes" id="UP000237839"/>
    </source>
</evidence>
<dbReference type="InterPro" id="IPR008816">
    <property type="entry name" value="Gly_zipper_2TM_dom"/>
</dbReference>
<dbReference type="GO" id="GO:0019867">
    <property type="term" value="C:outer membrane"/>
    <property type="evidence" value="ECO:0007669"/>
    <property type="project" value="InterPro"/>
</dbReference>
<sequence>MDVDNKASKLHPLAIAAAAAVILVSLTGVAAMTGVLPNFSKSATPEATTTAAAETATSAPVTDSASASTAAETPASTTKTAAKKPTAKPTYTSGSNAPIYADNQVSQANANPEPIAPPAPPPCPNCGVVETTRTIQQQAPASGIGAGVGALLGGVLGHQVGGGNGRTLATVAGAIGGGLAGNAVEKNTHTTTTYEVIVRMEDGTKQRFILSTQRWRSGDLVRVDNGNLSSRDH</sequence>
<keyword evidence="2" id="KW-0472">Membrane</keyword>
<organism evidence="5 6">
    <name type="scientific">Solimicrobium silvestre</name>
    <dbReference type="NCBI Taxonomy" id="2099400"/>
    <lineage>
        <taxon>Bacteria</taxon>
        <taxon>Pseudomonadati</taxon>
        <taxon>Pseudomonadota</taxon>
        <taxon>Betaproteobacteria</taxon>
        <taxon>Burkholderiales</taxon>
        <taxon>Oxalobacteraceae</taxon>
        <taxon>Solimicrobium</taxon>
    </lineage>
</organism>
<evidence type="ECO:0000256" key="3">
    <source>
        <dbReference type="SAM" id="MobiDB-lite"/>
    </source>
</evidence>
<protein>
    <submittedName>
        <fullName evidence="5">Glycine zipper 2TM domain</fullName>
    </submittedName>
</protein>
<gene>
    <name evidence="5" type="ORF">S2091_2491</name>
</gene>
<proteinExistence type="predicted"/>
<keyword evidence="6" id="KW-1185">Reference proteome</keyword>
<dbReference type="Pfam" id="PF05433">
    <property type="entry name" value="Rick_17kDa_Anti"/>
    <property type="match status" value="1"/>
</dbReference>
<dbReference type="OrthoDB" id="5298735at2"/>
<evidence type="ECO:0000256" key="2">
    <source>
        <dbReference type="ARBA" id="ARBA00023136"/>
    </source>
</evidence>
<evidence type="ECO:0000259" key="4">
    <source>
        <dbReference type="Pfam" id="PF05433"/>
    </source>
</evidence>
<dbReference type="PANTHER" id="PTHR35603:SF2">
    <property type="entry name" value="OUTER MEMBRANE LIPOPROTEIN"/>
    <property type="match status" value="1"/>
</dbReference>
<feature type="compositionally biased region" description="Low complexity" evidence="3">
    <location>
        <begin position="50"/>
        <end position="80"/>
    </location>
</feature>